<feature type="compositionally biased region" description="Low complexity" evidence="1">
    <location>
        <begin position="21"/>
        <end position="30"/>
    </location>
</feature>
<dbReference type="AlphaFoldDB" id="A0AAV1TWR9"/>
<protein>
    <recommendedName>
        <fullName evidence="4">Polyketide synthase</fullName>
    </recommendedName>
</protein>
<dbReference type="EMBL" id="CAKLBY020000092">
    <property type="protein sequence ID" value="CAK7925887.1"/>
    <property type="molecule type" value="Genomic_DNA"/>
</dbReference>
<accession>A0AAV1TWR9</accession>
<evidence type="ECO:0000313" key="3">
    <source>
        <dbReference type="Proteomes" id="UP001162060"/>
    </source>
</evidence>
<organism evidence="2 3">
    <name type="scientific">Peronospora matthiolae</name>
    <dbReference type="NCBI Taxonomy" id="2874970"/>
    <lineage>
        <taxon>Eukaryota</taxon>
        <taxon>Sar</taxon>
        <taxon>Stramenopiles</taxon>
        <taxon>Oomycota</taxon>
        <taxon>Peronosporomycetes</taxon>
        <taxon>Peronosporales</taxon>
        <taxon>Peronosporaceae</taxon>
        <taxon>Peronospora</taxon>
    </lineage>
</organism>
<evidence type="ECO:0000313" key="2">
    <source>
        <dbReference type="EMBL" id="CAK7925887.1"/>
    </source>
</evidence>
<evidence type="ECO:0008006" key="4">
    <source>
        <dbReference type="Google" id="ProtNLM"/>
    </source>
</evidence>
<reference evidence="2" key="1">
    <citation type="submission" date="2024-01" db="EMBL/GenBank/DDBJ databases">
        <authorList>
            <person name="Webb A."/>
        </authorList>
    </citation>
    <scope>NUCLEOTIDE SEQUENCE</scope>
    <source>
        <strain evidence="2">Pm1</strain>
    </source>
</reference>
<evidence type="ECO:0000256" key="1">
    <source>
        <dbReference type="SAM" id="MobiDB-lite"/>
    </source>
</evidence>
<feature type="region of interest" description="Disordered" evidence="1">
    <location>
        <begin position="1"/>
        <end position="30"/>
    </location>
</feature>
<comment type="caution">
    <text evidence="2">The sequence shown here is derived from an EMBL/GenBank/DDBJ whole genome shotgun (WGS) entry which is preliminary data.</text>
</comment>
<sequence>MADKSPRAPSPELWRRRPFTSQTASSPVQVAVVVQRQSRLSRPQITRDTRVSTLQQLGPAMAQWLAASPSHSAPL</sequence>
<proteinExistence type="predicted"/>
<dbReference type="Proteomes" id="UP001162060">
    <property type="component" value="Unassembled WGS sequence"/>
</dbReference>
<name>A0AAV1TWR9_9STRA</name>
<gene>
    <name evidence="2" type="ORF">PM001_LOCUS11037</name>
</gene>